<gene>
    <name evidence="12" type="ORF">MNEG_3796</name>
</gene>
<dbReference type="InterPro" id="IPR041084">
    <property type="entry name" value="Ncstrn_small"/>
</dbReference>
<proteinExistence type="inferred from homology"/>
<feature type="chain" id="PRO_5002265437" description="Nicastrin" evidence="10">
    <location>
        <begin position="21"/>
        <end position="556"/>
    </location>
</feature>
<dbReference type="SUPFAM" id="SSF53187">
    <property type="entry name" value="Zn-dependent exopeptidases"/>
    <property type="match status" value="1"/>
</dbReference>
<keyword evidence="13" id="KW-1185">Reference proteome</keyword>
<dbReference type="GO" id="GO:0005886">
    <property type="term" value="C:plasma membrane"/>
    <property type="evidence" value="ECO:0007669"/>
    <property type="project" value="UniProtKB-ARBA"/>
</dbReference>
<evidence type="ECO:0000313" key="12">
    <source>
        <dbReference type="EMBL" id="KIZ04161.1"/>
    </source>
</evidence>
<evidence type="ECO:0000256" key="4">
    <source>
        <dbReference type="ARBA" id="ARBA00022692"/>
    </source>
</evidence>
<evidence type="ECO:0000256" key="6">
    <source>
        <dbReference type="ARBA" id="ARBA00022976"/>
    </source>
</evidence>
<evidence type="ECO:0000313" key="13">
    <source>
        <dbReference type="Proteomes" id="UP000054498"/>
    </source>
</evidence>
<evidence type="ECO:0000256" key="8">
    <source>
        <dbReference type="ARBA" id="ARBA00023136"/>
    </source>
</evidence>
<dbReference type="GO" id="GO:0007219">
    <property type="term" value="P:Notch signaling pathway"/>
    <property type="evidence" value="ECO:0007669"/>
    <property type="project" value="UniProtKB-KW"/>
</dbReference>
<name>A0A0D2NGP4_9CHLO</name>
<dbReference type="OrthoDB" id="10265862at2759"/>
<evidence type="ECO:0000256" key="7">
    <source>
        <dbReference type="ARBA" id="ARBA00022989"/>
    </source>
</evidence>
<feature type="signal peptide" evidence="10">
    <location>
        <begin position="1"/>
        <end position="20"/>
    </location>
</feature>
<protein>
    <recommendedName>
        <fullName evidence="3">Nicastrin</fullName>
    </recommendedName>
</protein>
<sequence length="556" mass="56619">MTVLVLLSLVALVGKHGAHGAPLHGAPEAKTVRDVYALMYREQKRTGGAYLLLNSTGGIGSQGPPEGQRDADGALIHLRHLPNASKGPTGAASLMVLVPVAESDAFLRRLLAEPALLARVAGVLIDDTEPPASYTSLPAFPGVAFAPYPAGGHAWNPVATPDAPGSGQLRWPVPVMLLSEGMARDARERADYNKERVVNVQGHQGRAYHARISLPMSASGDADSASALKAATCAPLGGFSVWAALPPIPAGANVTKSTLLVVAQGATAPLSGLVALLAAASVLGAAPAPGLEGAAQNGAAGLAASYSRQIVFLALAGEPWGYMGSKAFLWELQRGGVTVEGLDLALVDQVLEIGPIGQAAITGSPATAAFYAHTQPGAAFGNAGPVVDALQAAAGQLPEGLKASVSPASSSNPGIPPSSLMSFLRVKPQIAGVVLTEFDRAYRNPYQGSRFDKGDRVDGGAIARAAGVVAAAAHALAGGRPEDLQANATRLLELVASFSSCLIALDPGLSCAAASALMAAGYTEVDGVRSYAPKHYIGVLQARDGSRVIRGRLGSR</sequence>
<keyword evidence="5 10" id="KW-0732">Signal</keyword>
<dbReference type="InterPro" id="IPR008710">
    <property type="entry name" value="Nicastrin"/>
</dbReference>
<dbReference type="PANTHER" id="PTHR21092">
    <property type="entry name" value="NICASTRIN"/>
    <property type="match status" value="1"/>
</dbReference>
<organism evidence="12 13">
    <name type="scientific">Monoraphidium neglectum</name>
    <dbReference type="NCBI Taxonomy" id="145388"/>
    <lineage>
        <taxon>Eukaryota</taxon>
        <taxon>Viridiplantae</taxon>
        <taxon>Chlorophyta</taxon>
        <taxon>core chlorophytes</taxon>
        <taxon>Chlorophyceae</taxon>
        <taxon>CS clade</taxon>
        <taxon>Sphaeropleales</taxon>
        <taxon>Selenastraceae</taxon>
        <taxon>Monoraphidium</taxon>
    </lineage>
</organism>
<keyword evidence="8" id="KW-0472">Membrane</keyword>
<comment type="similarity">
    <text evidence="2">Belongs to the nicastrin family.</text>
</comment>
<keyword evidence="7" id="KW-1133">Transmembrane helix</keyword>
<dbReference type="Gene3D" id="3.40.630.10">
    <property type="entry name" value="Zn peptidases"/>
    <property type="match status" value="1"/>
</dbReference>
<feature type="domain" description="Nicastrin small lobe" evidence="11">
    <location>
        <begin position="52"/>
        <end position="218"/>
    </location>
</feature>
<evidence type="ECO:0000259" key="11">
    <source>
        <dbReference type="Pfam" id="PF18266"/>
    </source>
</evidence>
<dbReference type="Proteomes" id="UP000054498">
    <property type="component" value="Unassembled WGS sequence"/>
</dbReference>
<keyword evidence="4" id="KW-0812">Transmembrane</keyword>
<dbReference type="AlphaFoldDB" id="A0A0D2NGP4"/>
<dbReference type="PANTHER" id="PTHR21092:SF0">
    <property type="entry name" value="NICASTRIN"/>
    <property type="match status" value="1"/>
</dbReference>
<dbReference type="Pfam" id="PF18266">
    <property type="entry name" value="Ncstrn_small"/>
    <property type="match status" value="1"/>
</dbReference>
<comment type="subcellular location">
    <subcellularLocation>
        <location evidence="1">Membrane</location>
        <topology evidence="1">Single-pass type I membrane protein</topology>
    </subcellularLocation>
</comment>
<evidence type="ECO:0000256" key="1">
    <source>
        <dbReference type="ARBA" id="ARBA00004479"/>
    </source>
</evidence>
<evidence type="ECO:0000256" key="3">
    <source>
        <dbReference type="ARBA" id="ARBA00015303"/>
    </source>
</evidence>
<dbReference type="EMBL" id="KK100714">
    <property type="protein sequence ID" value="KIZ04161.1"/>
    <property type="molecule type" value="Genomic_DNA"/>
</dbReference>
<keyword evidence="9" id="KW-0325">Glycoprotein</keyword>
<evidence type="ECO:0000256" key="9">
    <source>
        <dbReference type="ARBA" id="ARBA00023180"/>
    </source>
</evidence>
<reference evidence="12 13" key="1">
    <citation type="journal article" date="2013" name="BMC Genomics">
        <title>Reconstruction of the lipid metabolism for the microalga Monoraphidium neglectum from its genome sequence reveals characteristics suitable for biofuel production.</title>
        <authorList>
            <person name="Bogen C."/>
            <person name="Al-Dilaimi A."/>
            <person name="Albersmeier A."/>
            <person name="Wichmann J."/>
            <person name="Grundmann M."/>
            <person name="Rupp O."/>
            <person name="Lauersen K.J."/>
            <person name="Blifernez-Klassen O."/>
            <person name="Kalinowski J."/>
            <person name="Goesmann A."/>
            <person name="Mussgnug J.H."/>
            <person name="Kruse O."/>
        </authorList>
    </citation>
    <scope>NUCLEOTIDE SEQUENCE [LARGE SCALE GENOMIC DNA]</scope>
    <source>
        <strain evidence="12 13">SAG 48.87</strain>
    </source>
</reference>
<dbReference type="STRING" id="145388.A0A0D2NGP4"/>
<evidence type="ECO:0000256" key="5">
    <source>
        <dbReference type="ARBA" id="ARBA00022729"/>
    </source>
</evidence>
<dbReference type="KEGG" id="mng:MNEG_3796"/>
<dbReference type="Pfam" id="PF05450">
    <property type="entry name" value="Nicastrin"/>
    <property type="match status" value="1"/>
</dbReference>
<keyword evidence="6" id="KW-0914">Notch signaling pathway</keyword>
<dbReference type="GeneID" id="25736674"/>
<evidence type="ECO:0000256" key="10">
    <source>
        <dbReference type="SAM" id="SignalP"/>
    </source>
</evidence>
<accession>A0A0D2NGP4</accession>
<evidence type="ECO:0000256" key="2">
    <source>
        <dbReference type="ARBA" id="ARBA00007717"/>
    </source>
</evidence>
<dbReference type="RefSeq" id="XP_013903180.1">
    <property type="nucleotide sequence ID" value="XM_014047726.1"/>
</dbReference>
<dbReference type="GO" id="GO:0016485">
    <property type="term" value="P:protein processing"/>
    <property type="evidence" value="ECO:0007669"/>
    <property type="project" value="InterPro"/>
</dbReference>